<reference evidence="1 2" key="1">
    <citation type="journal article" date="2022" name="Plant J.">
        <title>Chromosome-level genome of Camellia lanceoleosa provides a valuable resource for understanding genome evolution and self-incompatibility.</title>
        <authorList>
            <person name="Gong W."/>
            <person name="Xiao S."/>
            <person name="Wang L."/>
            <person name="Liao Z."/>
            <person name="Chang Y."/>
            <person name="Mo W."/>
            <person name="Hu G."/>
            <person name="Li W."/>
            <person name="Zhao G."/>
            <person name="Zhu H."/>
            <person name="Hu X."/>
            <person name="Ji K."/>
            <person name="Xiang X."/>
            <person name="Song Q."/>
            <person name="Yuan D."/>
            <person name="Jin S."/>
            <person name="Zhang L."/>
        </authorList>
    </citation>
    <scope>NUCLEOTIDE SEQUENCE [LARGE SCALE GENOMIC DNA]</scope>
    <source>
        <strain evidence="1">SQ_2022a</strain>
    </source>
</reference>
<accession>A0ACC0H805</accession>
<proteinExistence type="predicted"/>
<keyword evidence="2" id="KW-1185">Reference proteome</keyword>
<protein>
    <submittedName>
        <fullName evidence="1">Uncharacterized protein</fullName>
    </submittedName>
</protein>
<dbReference type="EMBL" id="CM045764">
    <property type="protein sequence ID" value="KAI8008490.1"/>
    <property type="molecule type" value="Genomic_DNA"/>
</dbReference>
<evidence type="ECO:0000313" key="2">
    <source>
        <dbReference type="Proteomes" id="UP001060215"/>
    </source>
</evidence>
<sequence>MTSSFAGILTKIKEDHKKNSEKKIKILEKAYVQEEQRLRHEEQRLFQKEQRLFHEKERLAMKNEIFRAEQLKEEKRIMLMNSSGLSPMQQQYYDCRRLEILEKGK</sequence>
<evidence type="ECO:0000313" key="1">
    <source>
        <dbReference type="EMBL" id="KAI8008490.1"/>
    </source>
</evidence>
<organism evidence="1 2">
    <name type="scientific">Camellia lanceoleosa</name>
    <dbReference type="NCBI Taxonomy" id="1840588"/>
    <lineage>
        <taxon>Eukaryota</taxon>
        <taxon>Viridiplantae</taxon>
        <taxon>Streptophyta</taxon>
        <taxon>Embryophyta</taxon>
        <taxon>Tracheophyta</taxon>
        <taxon>Spermatophyta</taxon>
        <taxon>Magnoliopsida</taxon>
        <taxon>eudicotyledons</taxon>
        <taxon>Gunneridae</taxon>
        <taxon>Pentapetalae</taxon>
        <taxon>asterids</taxon>
        <taxon>Ericales</taxon>
        <taxon>Theaceae</taxon>
        <taxon>Camellia</taxon>
    </lineage>
</organism>
<gene>
    <name evidence="1" type="ORF">LOK49_LG07G01780</name>
</gene>
<dbReference type="Proteomes" id="UP001060215">
    <property type="component" value="Chromosome 7"/>
</dbReference>
<name>A0ACC0H805_9ERIC</name>
<comment type="caution">
    <text evidence="1">The sequence shown here is derived from an EMBL/GenBank/DDBJ whole genome shotgun (WGS) entry which is preliminary data.</text>
</comment>